<reference evidence="1 2" key="1">
    <citation type="submission" date="2024-01" db="EMBL/GenBank/DDBJ databases">
        <title>The genomes of 5 underutilized Papilionoideae crops provide insights into root nodulation and disease resistanc.</title>
        <authorList>
            <person name="Jiang F."/>
        </authorList>
    </citation>
    <scope>NUCLEOTIDE SEQUENCE [LARGE SCALE GENOMIC DNA]</scope>
    <source>
        <strain evidence="1">DUOXIRENSHENG_FW03</strain>
        <tissue evidence="1">Leaves</tissue>
    </source>
</reference>
<dbReference type="Proteomes" id="UP001386955">
    <property type="component" value="Unassembled WGS sequence"/>
</dbReference>
<gene>
    <name evidence="1" type="ORF">VNO78_11704</name>
</gene>
<evidence type="ECO:0000313" key="1">
    <source>
        <dbReference type="EMBL" id="KAK7400496.1"/>
    </source>
</evidence>
<comment type="caution">
    <text evidence="1">The sequence shown here is derived from an EMBL/GenBank/DDBJ whole genome shotgun (WGS) entry which is preliminary data.</text>
</comment>
<dbReference type="AlphaFoldDB" id="A0AAN9XNQ1"/>
<keyword evidence="2" id="KW-1185">Reference proteome</keyword>
<accession>A0AAN9XNQ1</accession>
<organism evidence="1 2">
    <name type="scientific">Psophocarpus tetragonolobus</name>
    <name type="common">Winged bean</name>
    <name type="synonym">Dolichos tetragonolobus</name>
    <dbReference type="NCBI Taxonomy" id="3891"/>
    <lineage>
        <taxon>Eukaryota</taxon>
        <taxon>Viridiplantae</taxon>
        <taxon>Streptophyta</taxon>
        <taxon>Embryophyta</taxon>
        <taxon>Tracheophyta</taxon>
        <taxon>Spermatophyta</taxon>
        <taxon>Magnoliopsida</taxon>
        <taxon>eudicotyledons</taxon>
        <taxon>Gunneridae</taxon>
        <taxon>Pentapetalae</taxon>
        <taxon>rosids</taxon>
        <taxon>fabids</taxon>
        <taxon>Fabales</taxon>
        <taxon>Fabaceae</taxon>
        <taxon>Papilionoideae</taxon>
        <taxon>50 kb inversion clade</taxon>
        <taxon>NPAAA clade</taxon>
        <taxon>indigoferoid/millettioid clade</taxon>
        <taxon>Phaseoleae</taxon>
        <taxon>Psophocarpus</taxon>
    </lineage>
</organism>
<sequence>MSVRELMISYFHVINVMRNKNTSKKRFTSILRMQCHYVYAIDAMAASIEFSLLSVTARLVFLPFQTLIGARNKQWC</sequence>
<evidence type="ECO:0000313" key="2">
    <source>
        <dbReference type="Proteomes" id="UP001386955"/>
    </source>
</evidence>
<dbReference type="EMBL" id="JAYMYS010000003">
    <property type="protein sequence ID" value="KAK7400496.1"/>
    <property type="molecule type" value="Genomic_DNA"/>
</dbReference>
<name>A0AAN9XNQ1_PSOTE</name>
<proteinExistence type="predicted"/>
<protein>
    <submittedName>
        <fullName evidence="1">Uncharacterized protein</fullName>
    </submittedName>
</protein>